<dbReference type="GO" id="GO:0003700">
    <property type="term" value="F:DNA-binding transcription factor activity"/>
    <property type="evidence" value="ECO:0007669"/>
    <property type="project" value="InterPro"/>
</dbReference>
<dbReference type="PROSITE" id="PS50995">
    <property type="entry name" value="HTH_MARR_2"/>
    <property type="match status" value="1"/>
</dbReference>
<protein>
    <submittedName>
        <fullName evidence="2">Transcriptional regulator, MarR family</fullName>
    </submittedName>
</protein>
<dbReference type="InterPro" id="IPR036388">
    <property type="entry name" value="WH-like_DNA-bd_sf"/>
</dbReference>
<accession>L7FH14</accession>
<dbReference type="InterPro" id="IPR000835">
    <property type="entry name" value="HTH_MarR-typ"/>
</dbReference>
<gene>
    <name evidence="2" type="ORF">STRTUCAR8_08909</name>
</gene>
<evidence type="ECO:0000259" key="1">
    <source>
        <dbReference type="PROSITE" id="PS50995"/>
    </source>
</evidence>
<evidence type="ECO:0000313" key="2">
    <source>
        <dbReference type="EMBL" id="ELP70592.1"/>
    </source>
</evidence>
<dbReference type="PATRIC" id="fig|698760.3.peg.775"/>
<name>L7FH14_STRT8</name>
<feature type="domain" description="HTH marR-type" evidence="1">
    <location>
        <begin position="1"/>
        <end position="141"/>
    </location>
</feature>
<keyword evidence="3" id="KW-1185">Reference proteome</keyword>
<dbReference type="RefSeq" id="WP_006374110.1">
    <property type="nucleotide sequence ID" value="NZ_AEJB01000058.1"/>
</dbReference>
<dbReference type="GeneID" id="97398497"/>
<dbReference type="Pfam" id="PF12802">
    <property type="entry name" value="MarR_2"/>
    <property type="match status" value="1"/>
</dbReference>
<dbReference type="SUPFAM" id="SSF46785">
    <property type="entry name" value="Winged helix' DNA-binding domain"/>
    <property type="match status" value="1"/>
</dbReference>
<dbReference type="AlphaFoldDB" id="L7FH14"/>
<organism evidence="2 3">
    <name type="scientific">Streptomyces turgidiscabies (strain Car8)</name>
    <dbReference type="NCBI Taxonomy" id="698760"/>
    <lineage>
        <taxon>Bacteria</taxon>
        <taxon>Bacillati</taxon>
        <taxon>Actinomycetota</taxon>
        <taxon>Actinomycetes</taxon>
        <taxon>Kitasatosporales</taxon>
        <taxon>Streptomycetaceae</taxon>
        <taxon>Streptomyces</taxon>
    </lineage>
</organism>
<evidence type="ECO:0000313" key="3">
    <source>
        <dbReference type="Proteomes" id="UP000010931"/>
    </source>
</evidence>
<sequence>MSVELRSIRVLPSWILGRAADRGRALVAAALADEGLKMWHHVVLSAVAEVGPVAQAELVRGVGLDAKDMVGVLNDLEHASLVVRTPDPRDRRKNAVTVTSEGRKLLARCERAARRANDELLAPLSGVERELFLGLLTRVSGTR</sequence>
<reference evidence="2 3" key="1">
    <citation type="journal article" date="2011" name="Plasmid">
        <title>Streptomyces turgidiscabies Car8 contains a modular pathogenicity island that shares virulence genes with other actinobacterial plant pathogens.</title>
        <authorList>
            <person name="Huguet-Tapia J.C."/>
            <person name="Badger J.H."/>
            <person name="Loria R."/>
            <person name="Pettis G.S."/>
        </authorList>
    </citation>
    <scope>NUCLEOTIDE SEQUENCE [LARGE SCALE GENOMIC DNA]</scope>
    <source>
        <strain evidence="2 3">Car8</strain>
    </source>
</reference>
<dbReference type="PRINTS" id="PR00598">
    <property type="entry name" value="HTHMARR"/>
</dbReference>
<dbReference type="STRING" id="85558.T45_04873"/>
<dbReference type="PANTHER" id="PTHR33164:SF43">
    <property type="entry name" value="HTH-TYPE TRANSCRIPTIONAL REPRESSOR YETL"/>
    <property type="match status" value="1"/>
</dbReference>
<dbReference type="PANTHER" id="PTHR33164">
    <property type="entry name" value="TRANSCRIPTIONAL REGULATOR, MARR FAMILY"/>
    <property type="match status" value="1"/>
</dbReference>
<dbReference type="Gene3D" id="1.10.10.10">
    <property type="entry name" value="Winged helix-like DNA-binding domain superfamily/Winged helix DNA-binding domain"/>
    <property type="match status" value="1"/>
</dbReference>
<dbReference type="SMART" id="SM00347">
    <property type="entry name" value="HTH_MARR"/>
    <property type="match status" value="1"/>
</dbReference>
<dbReference type="Proteomes" id="UP000010931">
    <property type="component" value="Unassembled WGS sequence"/>
</dbReference>
<dbReference type="InterPro" id="IPR036390">
    <property type="entry name" value="WH_DNA-bd_sf"/>
</dbReference>
<dbReference type="InterPro" id="IPR039422">
    <property type="entry name" value="MarR/SlyA-like"/>
</dbReference>
<dbReference type="GO" id="GO:0006950">
    <property type="term" value="P:response to stress"/>
    <property type="evidence" value="ECO:0007669"/>
    <property type="project" value="TreeGrafter"/>
</dbReference>
<dbReference type="EMBL" id="AEJB01000058">
    <property type="protein sequence ID" value="ELP70592.1"/>
    <property type="molecule type" value="Genomic_DNA"/>
</dbReference>
<comment type="caution">
    <text evidence="2">The sequence shown here is derived from an EMBL/GenBank/DDBJ whole genome shotgun (WGS) entry which is preliminary data.</text>
</comment>
<proteinExistence type="predicted"/>